<feature type="domain" description="HTH myb-type" evidence="8">
    <location>
        <begin position="8"/>
        <end position="64"/>
    </location>
</feature>
<dbReference type="SMART" id="SM00717">
    <property type="entry name" value="SANT"/>
    <property type="match status" value="1"/>
</dbReference>
<dbReference type="EMBL" id="JAHRHJ020000002">
    <property type="protein sequence ID" value="KAH9326356.1"/>
    <property type="molecule type" value="Genomic_DNA"/>
</dbReference>
<keyword evidence="2" id="KW-0677">Repeat</keyword>
<dbReference type="PANTHER" id="PTHR45675">
    <property type="entry name" value="MYB TRANSCRIPTION FACTOR-RELATED-RELATED"/>
    <property type="match status" value="1"/>
</dbReference>
<dbReference type="GO" id="GO:0043565">
    <property type="term" value="F:sequence-specific DNA binding"/>
    <property type="evidence" value="ECO:0007669"/>
    <property type="project" value="InterPro"/>
</dbReference>
<dbReference type="OMA" id="MSVCERE"/>
<dbReference type="CDD" id="cd00167">
    <property type="entry name" value="SANT"/>
    <property type="match status" value="1"/>
</dbReference>
<dbReference type="AlphaFoldDB" id="A0AA38GP06"/>
<evidence type="ECO:0000256" key="3">
    <source>
        <dbReference type="ARBA" id="ARBA00023015"/>
    </source>
</evidence>
<feature type="non-terminal residue" evidence="9">
    <location>
        <position position="86"/>
    </location>
</feature>
<sequence>MSVCEREEERTRKGPWTLGKDMKLSPYVRLHGAGCWSFVAKAAGLKRSGKSCRMRWLNYLRPGLKRGRITPEEEQLIIDLHSQWGN</sequence>
<evidence type="ECO:0000313" key="9">
    <source>
        <dbReference type="EMBL" id="KAH9326356.1"/>
    </source>
</evidence>
<dbReference type="SUPFAM" id="SSF46689">
    <property type="entry name" value="Homeodomain-like"/>
    <property type="match status" value="1"/>
</dbReference>
<dbReference type="Pfam" id="PF00249">
    <property type="entry name" value="Myb_DNA-binding"/>
    <property type="match status" value="1"/>
</dbReference>
<evidence type="ECO:0000256" key="4">
    <source>
        <dbReference type="ARBA" id="ARBA00023125"/>
    </source>
</evidence>
<dbReference type="GO" id="GO:0003700">
    <property type="term" value="F:DNA-binding transcription factor activity"/>
    <property type="evidence" value="ECO:0007669"/>
    <property type="project" value="InterPro"/>
</dbReference>
<organism evidence="9 10">
    <name type="scientific">Taxus chinensis</name>
    <name type="common">Chinese yew</name>
    <name type="synonym">Taxus wallichiana var. chinensis</name>
    <dbReference type="NCBI Taxonomy" id="29808"/>
    <lineage>
        <taxon>Eukaryota</taxon>
        <taxon>Viridiplantae</taxon>
        <taxon>Streptophyta</taxon>
        <taxon>Embryophyta</taxon>
        <taxon>Tracheophyta</taxon>
        <taxon>Spermatophyta</taxon>
        <taxon>Pinopsida</taxon>
        <taxon>Pinidae</taxon>
        <taxon>Conifers II</taxon>
        <taxon>Cupressales</taxon>
        <taxon>Taxaceae</taxon>
        <taxon>Taxus</taxon>
    </lineage>
</organism>
<dbReference type="GO" id="GO:0005634">
    <property type="term" value="C:nucleus"/>
    <property type="evidence" value="ECO:0007669"/>
    <property type="project" value="UniProtKB-SubCell"/>
</dbReference>
<proteinExistence type="predicted"/>
<protein>
    <submittedName>
        <fullName evidence="9">Uncharacterized protein</fullName>
    </submittedName>
</protein>
<evidence type="ECO:0000256" key="2">
    <source>
        <dbReference type="ARBA" id="ARBA00022737"/>
    </source>
</evidence>
<dbReference type="InterPro" id="IPR044676">
    <property type="entry name" value="EOBI/EOBII-like_plant"/>
</dbReference>
<dbReference type="InterPro" id="IPR017930">
    <property type="entry name" value="Myb_dom"/>
</dbReference>
<dbReference type="FunFam" id="1.10.10.60:FF:000011">
    <property type="entry name" value="Myb transcription factor"/>
    <property type="match status" value="1"/>
</dbReference>
<evidence type="ECO:0000259" key="8">
    <source>
        <dbReference type="PROSITE" id="PS51294"/>
    </source>
</evidence>
<dbReference type="Proteomes" id="UP000824469">
    <property type="component" value="Unassembled WGS sequence"/>
</dbReference>
<feature type="domain" description="HTH myb-type" evidence="8">
    <location>
        <begin position="65"/>
        <end position="86"/>
    </location>
</feature>
<dbReference type="Gene3D" id="1.10.10.60">
    <property type="entry name" value="Homeodomain-like"/>
    <property type="match status" value="1"/>
</dbReference>
<dbReference type="InterPro" id="IPR009057">
    <property type="entry name" value="Homeodomain-like_sf"/>
</dbReference>
<comment type="caution">
    <text evidence="9">The sequence shown here is derived from an EMBL/GenBank/DDBJ whole genome shotgun (WGS) entry which is preliminary data.</text>
</comment>
<comment type="subcellular location">
    <subcellularLocation>
        <location evidence="1">Nucleus</location>
    </subcellularLocation>
</comment>
<dbReference type="PROSITE" id="PS50090">
    <property type="entry name" value="MYB_LIKE"/>
    <property type="match status" value="1"/>
</dbReference>
<evidence type="ECO:0000256" key="1">
    <source>
        <dbReference type="ARBA" id="ARBA00004123"/>
    </source>
</evidence>
<accession>A0AA38GP06</accession>
<evidence type="ECO:0000259" key="7">
    <source>
        <dbReference type="PROSITE" id="PS50090"/>
    </source>
</evidence>
<reference evidence="9 10" key="1">
    <citation type="journal article" date="2021" name="Nat. Plants">
        <title>The Taxus genome provides insights into paclitaxel biosynthesis.</title>
        <authorList>
            <person name="Xiong X."/>
            <person name="Gou J."/>
            <person name="Liao Q."/>
            <person name="Li Y."/>
            <person name="Zhou Q."/>
            <person name="Bi G."/>
            <person name="Li C."/>
            <person name="Du R."/>
            <person name="Wang X."/>
            <person name="Sun T."/>
            <person name="Guo L."/>
            <person name="Liang H."/>
            <person name="Lu P."/>
            <person name="Wu Y."/>
            <person name="Zhang Z."/>
            <person name="Ro D.K."/>
            <person name="Shang Y."/>
            <person name="Huang S."/>
            <person name="Yan J."/>
        </authorList>
    </citation>
    <scope>NUCLEOTIDE SEQUENCE [LARGE SCALE GENOMIC DNA]</scope>
    <source>
        <strain evidence="9">Ta-2019</strain>
    </source>
</reference>
<keyword evidence="3" id="KW-0805">Transcription regulation</keyword>
<name>A0AA38GP06_TAXCH</name>
<dbReference type="InterPro" id="IPR001005">
    <property type="entry name" value="SANT/Myb"/>
</dbReference>
<dbReference type="PROSITE" id="PS51294">
    <property type="entry name" value="HTH_MYB"/>
    <property type="match status" value="2"/>
</dbReference>
<gene>
    <name evidence="9" type="ORF">KI387_006534</name>
</gene>
<evidence type="ECO:0000256" key="5">
    <source>
        <dbReference type="ARBA" id="ARBA00023163"/>
    </source>
</evidence>
<keyword evidence="6" id="KW-0539">Nucleus</keyword>
<feature type="domain" description="Myb-like" evidence="7">
    <location>
        <begin position="8"/>
        <end position="60"/>
    </location>
</feature>
<keyword evidence="4" id="KW-0238">DNA-binding</keyword>
<keyword evidence="10" id="KW-1185">Reference proteome</keyword>
<evidence type="ECO:0000256" key="6">
    <source>
        <dbReference type="ARBA" id="ARBA00023242"/>
    </source>
</evidence>
<keyword evidence="5" id="KW-0804">Transcription</keyword>
<evidence type="ECO:0000313" key="10">
    <source>
        <dbReference type="Proteomes" id="UP000824469"/>
    </source>
</evidence>